<feature type="region of interest" description="Disordered" evidence="1">
    <location>
        <begin position="309"/>
        <end position="332"/>
    </location>
</feature>
<sequence length="527" mass="57926">MPSTHIRPKIRKTNAKATKSTSTKPPPANDDDSVDALERKMGSWIGLSSEDDKATSSSIEPDVESTTSTITTSKAATTIVSTSSSEPAAVPPDATQTQTIQATSSTTKPLGILKKPKYSSTGTTDSQSQVTKGDKTNNLRNNKKAATGVVCEPFVVERDPFQKPPMRKTRPKDNTANYATIEGYEPSQSTPQSAVSFAPGDGASTDQEMQGKGSTQPIETSSPANTTTNAEEEEMEEPIVLSSLEELFEAAGNELPADRTKVTPDAKLVEADLAFSVMTQEQYGEKVTEMKRELAQEQQDMYRMFMGNEDVFDDGDSTSGREESDEDSEGEEEFANFLMEQEMGDADGDDYYQDDDEEGNANNAHTSTPRAFALIWGALARWWTPEAVEWMARLERPSSTETPLYGNNWSPQVDRSDIGASRCAGLMAMVKMYLPSSMHELGFQQELQRTAESRIADWLRTFDYSSEAPKLPVKMWKAISCMLLDMVLVESRKTVVEKLPPSVAAVGMSLEEYKYLTRSAVQAFQPP</sequence>
<feature type="compositionally biased region" description="Low complexity" evidence="1">
    <location>
        <begin position="94"/>
        <end position="107"/>
    </location>
</feature>
<evidence type="ECO:0000313" key="2">
    <source>
        <dbReference type="EMBL" id="CAJ1936597.1"/>
    </source>
</evidence>
<keyword evidence="3" id="KW-1185">Reference proteome</keyword>
<feature type="region of interest" description="Disordered" evidence="1">
    <location>
        <begin position="1"/>
        <end position="259"/>
    </location>
</feature>
<comment type="caution">
    <text evidence="2">The sequence shown here is derived from an EMBL/GenBank/DDBJ whole genome shotgun (WGS) entry which is preliminary data.</text>
</comment>
<reference evidence="2" key="1">
    <citation type="submission" date="2023-08" db="EMBL/GenBank/DDBJ databases">
        <authorList>
            <person name="Audoor S."/>
            <person name="Bilcke G."/>
        </authorList>
    </citation>
    <scope>NUCLEOTIDE SEQUENCE</scope>
</reference>
<feature type="compositionally biased region" description="Basic residues" evidence="1">
    <location>
        <begin position="1"/>
        <end position="14"/>
    </location>
</feature>
<evidence type="ECO:0000256" key="1">
    <source>
        <dbReference type="SAM" id="MobiDB-lite"/>
    </source>
</evidence>
<feature type="compositionally biased region" description="Acidic residues" evidence="1">
    <location>
        <begin position="323"/>
        <end position="332"/>
    </location>
</feature>
<feature type="compositionally biased region" description="Polar residues" evidence="1">
    <location>
        <begin position="118"/>
        <end position="131"/>
    </location>
</feature>
<proteinExistence type="predicted"/>
<feature type="compositionally biased region" description="Acidic residues" evidence="1">
    <location>
        <begin position="345"/>
        <end position="359"/>
    </location>
</feature>
<accession>A0AAD2FGD5</accession>
<organism evidence="2 3">
    <name type="scientific">Cylindrotheca closterium</name>
    <dbReference type="NCBI Taxonomy" id="2856"/>
    <lineage>
        <taxon>Eukaryota</taxon>
        <taxon>Sar</taxon>
        <taxon>Stramenopiles</taxon>
        <taxon>Ochrophyta</taxon>
        <taxon>Bacillariophyta</taxon>
        <taxon>Bacillariophyceae</taxon>
        <taxon>Bacillariophycidae</taxon>
        <taxon>Bacillariales</taxon>
        <taxon>Bacillariaceae</taxon>
        <taxon>Cylindrotheca</taxon>
    </lineage>
</organism>
<dbReference type="AlphaFoldDB" id="A0AAD2FGD5"/>
<protein>
    <submittedName>
        <fullName evidence="2">Uncharacterized protein</fullName>
    </submittedName>
</protein>
<feature type="compositionally biased region" description="Polar residues" evidence="1">
    <location>
        <begin position="204"/>
        <end position="229"/>
    </location>
</feature>
<name>A0AAD2FGD5_9STRA</name>
<gene>
    <name evidence="2" type="ORF">CYCCA115_LOCUS5271</name>
</gene>
<dbReference type="Proteomes" id="UP001295423">
    <property type="component" value="Unassembled WGS sequence"/>
</dbReference>
<dbReference type="EMBL" id="CAKOGP040000557">
    <property type="protein sequence ID" value="CAJ1936597.1"/>
    <property type="molecule type" value="Genomic_DNA"/>
</dbReference>
<feature type="region of interest" description="Disordered" evidence="1">
    <location>
        <begin position="345"/>
        <end position="365"/>
    </location>
</feature>
<feature type="compositionally biased region" description="Polar residues" evidence="1">
    <location>
        <begin position="186"/>
        <end position="195"/>
    </location>
</feature>
<evidence type="ECO:0000313" key="3">
    <source>
        <dbReference type="Proteomes" id="UP001295423"/>
    </source>
</evidence>
<feature type="compositionally biased region" description="Low complexity" evidence="1">
    <location>
        <begin position="64"/>
        <end position="86"/>
    </location>
</feature>